<evidence type="ECO:0000313" key="2">
    <source>
        <dbReference type="EMBL" id="GES99697.1"/>
    </source>
</evidence>
<feature type="transmembrane region" description="Helical" evidence="1">
    <location>
        <begin position="126"/>
        <end position="146"/>
    </location>
</feature>
<name>A0A8H3R1U3_9GLOM</name>
<proteinExistence type="predicted"/>
<dbReference type="EMBL" id="BLAL01000285">
    <property type="protein sequence ID" value="GES99697.1"/>
    <property type="molecule type" value="Genomic_DNA"/>
</dbReference>
<gene>
    <name evidence="2" type="ORF">RCL2_002618100</name>
</gene>
<dbReference type="AlphaFoldDB" id="A0A8H3R1U3"/>
<accession>A0A8H3R1U3</accession>
<evidence type="ECO:0000256" key="1">
    <source>
        <dbReference type="SAM" id="Phobius"/>
    </source>
</evidence>
<comment type="caution">
    <text evidence="2">The sequence shown here is derived from an EMBL/GenBank/DDBJ whole genome shotgun (WGS) entry which is preliminary data.</text>
</comment>
<keyword evidence="1" id="KW-0472">Membrane</keyword>
<sequence>MERSNSKSRKIERESVDKTFLCTQCNSFLGDCKGKGNTKEKESSIEKKKYTLGAEFRHGFRVFGRGYQQNMIFFKIKARLCLIFNRKYFFLWSNFLTTSYFRNITDQIISIILDFFRTGFYIPVSFRIRGFVFGFVILDFFLGHGFT</sequence>
<reference evidence="2" key="1">
    <citation type="submission" date="2019-10" db="EMBL/GenBank/DDBJ databases">
        <title>Conservation and host-specific expression of non-tandemly repeated heterogenous ribosome RNA gene in arbuscular mycorrhizal fungi.</title>
        <authorList>
            <person name="Maeda T."/>
            <person name="Kobayashi Y."/>
            <person name="Nakagawa T."/>
            <person name="Ezawa T."/>
            <person name="Yamaguchi K."/>
            <person name="Bino T."/>
            <person name="Nishimoto Y."/>
            <person name="Shigenobu S."/>
            <person name="Kawaguchi M."/>
        </authorList>
    </citation>
    <scope>NUCLEOTIDE SEQUENCE</scope>
    <source>
        <strain evidence="2">HR1</strain>
    </source>
</reference>
<evidence type="ECO:0000313" key="3">
    <source>
        <dbReference type="Proteomes" id="UP000615446"/>
    </source>
</evidence>
<organism evidence="2 3">
    <name type="scientific">Rhizophagus clarus</name>
    <dbReference type="NCBI Taxonomy" id="94130"/>
    <lineage>
        <taxon>Eukaryota</taxon>
        <taxon>Fungi</taxon>
        <taxon>Fungi incertae sedis</taxon>
        <taxon>Mucoromycota</taxon>
        <taxon>Glomeromycotina</taxon>
        <taxon>Glomeromycetes</taxon>
        <taxon>Glomerales</taxon>
        <taxon>Glomeraceae</taxon>
        <taxon>Rhizophagus</taxon>
    </lineage>
</organism>
<keyword evidence="1" id="KW-1133">Transmembrane helix</keyword>
<protein>
    <submittedName>
        <fullName evidence="2">Uncharacterized protein</fullName>
    </submittedName>
</protein>
<keyword evidence="1" id="KW-0812">Transmembrane</keyword>
<dbReference type="Proteomes" id="UP000615446">
    <property type="component" value="Unassembled WGS sequence"/>
</dbReference>